<gene>
    <name evidence="1" type="ORF">B0T22DRAFT_248348</name>
</gene>
<evidence type="ECO:0000313" key="2">
    <source>
        <dbReference type="Proteomes" id="UP001270362"/>
    </source>
</evidence>
<sequence>MKSRGQDSMEEMQTTHTAADNKHAGLLRSGIFGVFGCAQQGDSLAFWDITSGRHCISPSTHHTNRHGQITDPVVPHVSRTGRMLCRPLNQLQVSLCAPRAAGLWCRPKSAIGHGRHAAHRPESALAGLRDRSPTLRSDSAFEAPPPETACCVLRPARPLWEGRLCVCVFMSVLGRYSGCLMIASMWSALLNAASQWDPDVAESDLNDCSECRTTRSLQHGVSWPLTFVGRQSTSLRSLCPLSSVPVCCRR</sequence>
<proteinExistence type="predicted"/>
<dbReference type="Proteomes" id="UP001270362">
    <property type="component" value="Unassembled WGS sequence"/>
</dbReference>
<comment type="caution">
    <text evidence="1">The sequence shown here is derived from an EMBL/GenBank/DDBJ whole genome shotgun (WGS) entry which is preliminary data.</text>
</comment>
<evidence type="ECO:0000313" key="1">
    <source>
        <dbReference type="EMBL" id="KAK3683477.1"/>
    </source>
</evidence>
<reference evidence="1" key="1">
    <citation type="journal article" date="2023" name="Mol. Phylogenet. Evol.">
        <title>Genome-scale phylogeny and comparative genomics of the fungal order Sordariales.</title>
        <authorList>
            <person name="Hensen N."/>
            <person name="Bonometti L."/>
            <person name="Westerberg I."/>
            <person name="Brannstrom I.O."/>
            <person name="Guillou S."/>
            <person name="Cros-Aarteil S."/>
            <person name="Calhoun S."/>
            <person name="Haridas S."/>
            <person name="Kuo A."/>
            <person name="Mondo S."/>
            <person name="Pangilinan J."/>
            <person name="Riley R."/>
            <person name="LaButti K."/>
            <person name="Andreopoulos B."/>
            <person name="Lipzen A."/>
            <person name="Chen C."/>
            <person name="Yan M."/>
            <person name="Daum C."/>
            <person name="Ng V."/>
            <person name="Clum A."/>
            <person name="Steindorff A."/>
            <person name="Ohm R.A."/>
            <person name="Martin F."/>
            <person name="Silar P."/>
            <person name="Natvig D.O."/>
            <person name="Lalanne C."/>
            <person name="Gautier V."/>
            <person name="Ament-Velasquez S.L."/>
            <person name="Kruys A."/>
            <person name="Hutchinson M.I."/>
            <person name="Powell A.J."/>
            <person name="Barry K."/>
            <person name="Miller A.N."/>
            <person name="Grigoriev I.V."/>
            <person name="Debuchy R."/>
            <person name="Gladieux P."/>
            <person name="Hiltunen Thoren M."/>
            <person name="Johannesson H."/>
        </authorList>
    </citation>
    <scope>NUCLEOTIDE SEQUENCE</scope>
    <source>
        <strain evidence="1">CBS 314.62</strain>
    </source>
</reference>
<reference evidence="1" key="2">
    <citation type="submission" date="2023-06" db="EMBL/GenBank/DDBJ databases">
        <authorList>
            <consortium name="Lawrence Berkeley National Laboratory"/>
            <person name="Haridas S."/>
            <person name="Hensen N."/>
            <person name="Bonometti L."/>
            <person name="Westerberg I."/>
            <person name="Brannstrom I.O."/>
            <person name="Guillou S."/>
            <person name="Cros-Aarteil S."/>
            <person name="Calhoun S."/>
            <person name="Kuo A."/>
            <person name="Mondo S."/>
            <person name="Pangilinan J."/>
            <person name="Riley R."/>
            <person name="Labutti K."/>
            <person name="Andreopoulos B."/>
            <person name="Lipzen A."/>
            <person name="Chen C."/>
            <person name="Yanf M."/>
            <person name="Daum C."/>
            <person name="Ng V."/>
            <person name="Clum A."/>
            <person name="Steindorff A."/>
            <person name="Ohm R."/>
            <person name="Martin F."/>
            <person name="Silar P."/>
            <person name="Natvig D."/>
            <person name="Lalanne C."/>
            <person name="Gautier V."/>
            <person name="Ament-Velasquez S.L."/>
            <person name="Kruys A."/>
            <person name="Hutchinson M.I."/>
            <person name="Powell A.J."/>
            <person name="Barry K."/>
            <person name="Miller A.N."/>
            <person name="Grigoriev I.V."/>
            <person name="Debuchy R."/>
            <person name="Gladieux P."/>
            <person name="Thoren M.H."/>
            <person name="Johannesson H."/>
        </authorList>
    </citation>
    <scope>NUCLEOTIDE SEQUENCE</scope>
    <source>
        <strain evidence="1">CBS 314.62</strain>
    </source>
</reference>
<organism evidence="1 2">
    <name type="scientific">Podospora appendiculata</name>
    <dbReference type="NCBI Taxonomy" id="314037"/>
    <lineage>
        <taxon>Eukaryota</taxon>
        <taxon>Fungi</taxon>
        <taxon>Dikarya</taxon>
        <taxon>Ascomycota</taxon>
        <taxon>Pezizomycotina</taxon>
        <taxon>Sordariomycetes</taxon>
        <taxon>Sordariomycetidae</taxon>
        <taxon>Sordariales</taxon>
        <taxon>Podosporaceae</taxon>
        <taxon>Podospora</taxon>
    </lineage>
</organism>
<name>A0AAE0X2V3_9PEZI</name>
<accession>A0AAE0X2V3</accession>
<dbReference type="AlphaFoldDB" id="A0AAE0X2V3"/>
<dbReference type="EMBL" id="JAULSO010000004">
    <property type="protein sequence ID" value="KAK3683477.1"/>
    <property type="molecule type" value="Genomic_DNA"/>
</dbReference>
<keyword evidence="2" id="KW-1185">Reference proteome</keyword>
<protein>
    <submittedName>
        <fullName evidence="1">Uncharacterized protein</fullName>
    </submittedName>
</protein>